<reference evidence="2 3" key="1">
    <citation type="submission" date="2019-02" db="EMBL/GenBank/DDBJ databases">
        <title>Kribbella capetownensis sp. nov. and Kribbella speibonae sp. nov., isolated from soil.</title>
        <authorList>
            <person name="Curtis S.M."/>
            <person name="Norton I."/>
            <person name="Everest G.J."/>
            <person name="Meyers P.R."/>
        </authorList>
    </citation>
    <scope>NUCLEOTIDE SEQUENCE [LARGE SCALE GENOMIC DNA]</scope>
    <source>
        <strain evidence="2 3">DSM 27082</strain>
    </source>
</reference>
<dbReference type="AlphaFoldDB" id="A0A4R0I534"/>
<comment type="caution">
    <text evidence="2">The sequence shown here is derived from an EMBL/GenBank/DDBJ whole genome shotgun (WGS) entry which is preliminary data.</text>
</comment>
<keyword evidence="3" id="KW-1185">Reference proteome</keyword>
<protein>
    <submittedName>
        <fullName evidence="2">Uncharacterized protein</fullName>
    </submittedName>
</protein>
<feature type="compositionally biased region" description="Basic and acidic residues" evidence="1">
    <location>
        <begin position="20"/>
        <end position="32"/>
    </location>
</feature>
<accession>A0A4R0I534</accession>
<gene>
    <name evidence="2" type="ORF">E0H50_37755</name>
</gene>
<dbReference type="Proteomes" id="UP000292695">
    <property type="component" value="Unassembled WGS sequence"/>
</dbReference>
<sequence length="362" mass="40669">MTVTFAKPKTSPPVPGTREAGGDDKVLRDKKERPRIRLACPVPECDGGRVPSEKRPGNTVKCKRCGKDEAKPGEVLRSYSRVTTYIDVLEDKSQIMAWQNRMTLIGVALEPDLLRGVLDKDPELKEDKDWLNRRAEVAKDKGGANEKSKKGTFKHGLSELIDLGEDLPEDVSFEDILDMDVYKRGTEFFSIKHMEELVLIDELKVAGTPDRVSSWACYWYNGALRVFELDEVPQGAVYVPLITPDGKEIEPTDKLITDLKTGTVEYGGLKMCMQLSIYSHGKRYNQEAPKLIQSRIPITEVRQDWGIIMNIPADSGEMELYWADLTLGWRAVQVAGQVRELRNLSRDALTKFEIPTGLAIAS</sequence>
<dbReference type="CDD" id="cd20335">
    <property type="entry name" value="BRcat_RBR"/>
    <property type="match status" value="1"/>
</dbReference>
<evidence type="ECO:0000256" key="1">
    <source>
        <dbReference type="SAM" id="MobiDB-lite"/>
    </source>
</evidence>
<dbReference type="RefSeq" id="WP_131295922.1">
    <property type="nucleotide sequence ID" value="NZ_SJKA01000022.1"/>
</dbReference>
<dbReference type="OrthoDB" id="4093511at2"/>
<organism evidence="2 3">
    <name type="scientific">Kribbella sindirgiensis</name>
    <dbReference type="NCBI Taxonomy" id="1124744"/>
    <lineage>
        <taxon>Bacteria</taxon>
        <taxon>Bacillati</taxon>
        <taxon>Actinomycetota</taxon>
        <taxon>Actinomycetes</taxon>
        <taxon>Propionibacteriales</taxon>
        <taxon>Kribbellaceae</taxon>
        <taxon>Kribbella</taxon>
    </lineage>
</organism>
<name>A0A4R0I534_9ACTN</name>
<feature type="region of interest" description="Disordered" evidence="1">
    <location>
        <begin position="1"/>
        <end position="33"/>
    </location>
</feature>
<evidence type="ECO:0000313" key="3">
    <source>
        <dbReference type="Proteomes" id="UP000292695"/>
    </source>
</evidence>
<dbReference type="EMBL" id="SJKA01000022">
    <property type="protein sequence ID" value="TCC19973.1"/>
    <property type="molecule type" value="Genomic_DNA"/>
</dbReference>
<proteinExistence type="predicted"/>
<evidence type="ECO:0000313" key="2">
    <source>
        <dbReference type="EMBL" id="TCC19973.1"/>
    </source>
</evidence>